<feature type="compositionally biased region" description="Pro residues" evidence="1">
    <location>
        <begin position="533"/>
        <end position="551"/>
    </location>
</feature>
<feature type="compositionally biased region" description="Low complexity" evidence="1">
    <location>
        <begin position="297"/>
        <end position="308"/>
    </location>
</feature>
<gene>
    <name evidence="2" type="ORF">DFH05DRAFT_731541</name>
</gene>
<accession>A0A9W8TSK5</accession>
<comment type="caution">
    <text evidence="2">The sequence shown here is derived from an EMBL/GenBank/DDBJ whole genome shotgun (WGS) entry which is preliminary data.</text>
</comment>
<evidence type="ECO:0000256" key="1">
    <source>
        <dbReference type="SAM" id="MobiDB-lite"/>
    </source>
</evidence>
<name>A0A9W8TSK5_9AGAR</name>
<evidence type="ECO:0000313" key="3">
    <source>
        <dbReference type="Proteomes" id="UP001142393"/>
    </source>
</evidence>
<dbReference type="AlphaFoldDB" id="A0A9W8TSK5"/>
<feature type="region of interest" description="Disordered" evidence="1">
    <location>
        <begin position="1"/>
        <end position="140"/>
    </location>
</feature>
<feature type="compositionally biased region" description="Low complexity" evidence="1">
    <location>
        <begin position="53"/>
        <end position="81"/>
    </location>
</feature>
<feature type="compositionally biased region" description="Polar residues" evidence="1">
    <location>
        <begin position="362"/>
        <end position="378"/>
    </location>
</feature>
<proteinExistence type="predicted"/>
<feature type="region of interest" description="Disordered" evidence="1">
    <location>
        <begin position="529"/>
        <end position="570"/>
    </location>
</feature>
<organism evidence="2 3">
    <name type="scientific">Lentinula detonsa</name>
    <dbReference type="NCBI Taxonomy" id="2804962"/>
    <lineage>
        <taxon>Eukaryota</taxon>
        <taxon>Fungi</taxon>
        <taxon>Dikarya</taxon>
        <taxon>Basidiomycota</taxon>
        <taxon>Agaricomycotina</taxon>
        <taxon>Agaricomycetes</taxon>
        <taxon>Agaricomycetidae</taxon>
        <taxon>Agaricales</taxon>
        <taxon>Marasmiineae</taxon>
        <taxon>Omphalotaceae</taxon>
        <taxon>Lentinula</taxon>
    </lineage>
</organism>
<reference evidence="2 3" key="1">
    <citation type="journal article" date="2023" name="Proc. Natl. Acad. Sci. U.S.A.">
        <title>A global phylogenomic analysis of the shiitake genus Lentinula.</title>
        <authorList>
            <person name="Sierra-Patev S."/>
            <person name="Min B."/>
            <person name="Naranjo-Ortiz M."/>
            <person name="Looney B."/>
            <person name="Konkel Z."/>
            <person name="Slot J.C."/>
            <person name="Sakamoto Y."/>
            <person name="Steenwyk J.L."/>
            <person name="Rokas A."/>
            <person name="Carro J."/>
            <person name="Camarero S."/>
            <person name="Ferreira P."/>
            <person name="Molpeceres G."/>
            <person name="Ruiz-Duenas F.J."/>
            <person name="Serrano A."/>
            <person name="Henrissat B."/>
            <person name="Drula E."/>
            <person name="Hughes K.W."/>
            <person name="Mata J.L."/>
            <person name="Ishikawa N.K."/>
            <person name="Vargas-Isla R."/>
            <person name="Ushijima S."/>
            <person name="Smith C.A."/>
            <person name="Donoghue J."/>
            <person name="Ahrendt S."/>
            <person name="Andreopoulos W."/>
            <person name="He G."/>
            <person name="LaButti K."/>
            <person name="Lipzen A."/>
            <person name="Ng V."/>
            <person name="Riley R."/>
            <person name="Sandor L."/>
            <person name="Barry K."/>
            <person name="Martinez A.T."/>
            <person name="Xiao Y."/>
            <person name="Gibbons J.G."/>
            <person name="Terashima K."/>
            <person name="Grigoriev I.V."/>
            <person name="Hibbett D."/>
        </authorList>
    </citation>
    <scope>NUCLEOTIDE SEQUENCE [LARGE SCALE GENOMIC DNA]</scope>
    <source>
        <strain evidence="2 3">TFB7810</strain>
    </source>
</reference>
<feature type="region of interest" description="Disordered" evidence="1">
    <location>
        <begin position="882"/>
        <end position="902"/>
    </location>
</feature>
<evidence type="ECO:0000313" key="2">
    <source>
        <dbReference type="EMBL" id="KAJ3738963.1"/>
    </source>
</evidence>
<feature type="compositionally biased region" description="Basic and acidic residues" evidence="1">
    <location>
        <begin position="197"/>
        <end position="214"/>
    </location>
</feature>
<dbReference type="EMBL" id="JANVFU010000021">
    <property type="protein sequence ID" value="KAJ3738963.1"/>
    <property type="molecule type" value="Genomic_DNA"/>
</dbReference>
<feature type="region of interest" description="Disordered" evidence="1">
    <location>
        <begin position="657"/>
        <end position="732"/>
    </location>
</feature>
<protein>
    <submittedName>
        <fullName evidence="2">Uncharacterized protein</fullName>
    </submittedName>
</protein>
<feature type="compositionally biased region" description="Basic and acidic residues" evidence="1">
    <location>
        <begin position="350"/>
        <end position="360"/>
    </location>
</feature>
<feature type="compositionally biased region" description="Low complexity" evidence="1">
    <location>
        <begin position="712"/>
        <end position="728"/>
    </location>
</feature>
<sequence>MSSHSPQRQRKHPASTTPGTLHNIPGRENSPSPFRDRQRTVKAHSLPLVPTTAQIFAAGQQAFPGQQSSPTFSNSSRRSPPMQAPQVQRLLPTPPHPNPPNLQELNSERRMSPGASPPAQHQVNNVTHYPRPINRVPPPQFLSNLHDLEQNWQMTDELMAEIEQADLQQTQGLAAAHIYPSYPVGSGYNAASGKVDSSPRDPGVERVRAAEKSSPKATEGQLGRRPSVRESRESRESPKARDRPSFSPNQSQTPERRKSPPYHPSMGSPGEQYNQYYHEPASVTRRLAPATDGRPNLTLATQTPPLQTISVRTPDKSLPLQEEPEEEVTVAVKAEVNGREHSRYMHQIHQQHEQENKDHGSPTPSSDFNPEGSYSQDGRSSRAALRPDDEDTLYEKTDKQESSNDGSGTPRSPSAGLPTPETAAQNRFRPPQQTQPRAPITAPLRGRGRNGSTDQLGLRGLDTSLLGQVEQVRTLEHPPQYVEAPKAVPRPDPRMQESYAHYYAQHLHPDDLQSLMEDPTSSYLQAYLRSPRPDAPIPPTPHSQTSPPSPSPMLSGRYDNPKDSYPPFSPVAPAGSPYPYPFSHVRRNMSYSGPSQSQSNLGLNPAVIQEQFVKQFQMYAQNHSGNITDSTLSPSSTPYPPTYDSWAYWHAQRLMGGQIPDPVTTQSSPSHEPIPLPSPPMIGLRRKSDLSNLRAYRPAPKTNRKPPPRVDSTQPRETSPEPSTSGEETAGEETHFAISESSWVNGNATAVPIPIPIPIVDDTSSAEWVDEDEEEDEEDLLELEYHPTYVNNVEKRRRRWETRWDALLQAFQALDRQTDATMVLLAAPSHSTKLHLVTSRSIRRQPAIGHSQALKSVRTGFRQVAAQRRTSRSHKTSLVDRFLNASSGSGDGSDGSSESNKEDMKRVLDAALGSLNVMRNMYEQREARWVDEMRRMSEDRERVEFLLKQVLGDGQTLQNSVTDTARP</sequence>
<feature type="compositionally biased region" description="Basic and acidic residues" evidence="1">
    <location>
        <begin position="227"/>
        <end position="244"/>
    </location>
</feature>
<dbReference type="Proteomes" id="UP001142393">
    <property type="component" value="Unassembled WGS sequence"/>
</dbReference>
<feature type="region of interest" description="Disordered" evidence="1">
    <location>
        <begin position="190"/>
        <end position="495"/>
    </location>
</feature>
<feature type="compositionally biased region" description="Basic and acidic residues" evidence="1">
    <location>
        <begin position="393"/>
        <end position="402"/>
    </location>
</feature>
<feature type="compositionally biased region" description="Polar residues" evidence="1">
    <location>
        <begin position="403"/>
        <end position="412"/>
    </location>
</feature>
<keyword evidence="3" id="KW-1185">Reference proteome</keyword>